<dbReference type="Proteomes" id="UP000682843">
    <property type="component" value="Chromosome"/>
</dbReference>
<evidence type="ECO:0000313" key="3">
    <source>
        <dbReference type="Proteomes" id="UP000682843"/>
    </source>
</evidence>
<accession>A0ABX8ACB9</accession>
<proteinExistence type="predicted"/>
<keyword evidence="3" id="KW-1185">Reference proteome</keyword>
<reference evidence="2 3" key="1">
    <citation type="submission" date="2019-02" db="EMBL/GenBank/DDBJ databases">
        <title>Emended description of the genus Rhodopseudomonas and description of Rhodopseudomonas albus sp. nov., a non-phototrophic, heavy-metal-tolerant bacterium isolated from garden soil.</title>
        <authorList>
            <person name="Bao Z."/>
            <person name="Cao W.W."/>
            <person name="Sato Y."/>
            <person name="Nishizawa T."/>
            <person name="Zhao J."/>
            <person name="Guo Y."/>
            <person name="Ohta H."/>
        </authorList>
    </citation>
    <scope>NUCLEOTIDE SEQUENCE [LARGE SCALE GENOMIC DNA]</scope>
    <source>
        <strain evidence="2 3">SK50-23</strain>
    </source>
</reference>
<name>A0ABX8ACB9_9BRAD</name>
<organism evidence="2 3">
    <name type="scientific">Tardiphaga alba</name>
    <dbReference type="NCBI Taxonomy" id="340268"/>
    <lineage>
        <taxon>Bacteria</taxon>
        <taxon>Pseudomonadati</taxon>
        <taxon>Pseudomonadota</taxon>
        <taxon>Alphaproteobacteria</taxon>
        <taxon>Hyphomicrobiales</taxon>
        <taxon>Nitrobacteraceae</taxon>
        <taxon>Tardiphaga</taxon>
    </lineage>
</organism>
<dbReference type="EMBL" id="CP036498">
    <property type="protein sequence ID" value="QUS40068.1"/>
    <property type="molecule type" value="Genomic_DNA"/>
</dbReference>
<evidence type="ECO:0000313" key="2">
    <source>
        <dbReference type="EMBL" id="QUS40068.1"/>
    </source>
</evidence>
<evidence type="ECO:0000256" key="1">
    <source>
        <dbReference type="SAM" id="MobiDB-lite"/>
    </source>
</evidence>
<gene>
    <name evidence="2" type="ORF">RPMA_15440</name>
</gene>
<feature type="region of interest" description="Disordered" evidence="1">
    <location>
        <begin position="27"/>
        <end position="72"/>
    </location>
</feature>
<sequence length="72" mass="8350">MWEPRNPREPRSIAGTRLRHIEMHESRLAQWPPPMRDTVTPPAHEPPPVELPAEMPVKAPPRRNWFLKGSGK</sequence>
<protein>
    <submittedName>
        <fullName evidence="2">Uncharacterized protein</fullName>
    </submittedName>
</protein>